<comment type="catalytic activity">
    <reaction evidence="4">
        <text>a (3S)-3-hydroxyacyl-CoA = a (2E)-enoyl-CoA + H2O</text>
        <dbReference type="Rhea" id="RHEA:16105"/>
        <dbReference type="ChEBI" id="CHEBI:15377"/>
        <dbReference type="ChEBI" id="CHEBI:57318"/>
        <dbReference type="ChEBI" id="CHEBI:58856"/>
        <dbReference type="EC" id="4.2.1.17"/>
    </reaction>
</comment>
<dbReference type="EMBL" id="BJXA01000001">
    <property type="protein sequence ID" value="GEM35739.1"/>
    <property type="molecule type" value="Genomic_DNA"/>
</dbReference>
<evidence type="ECO:0000256" key="1">
    <source>
        <dbReference type="ARBA" id="ARBA00002994"/>
    </source>
</evidence>
<keyword evidence="3" id="KW-0276">Fatty acid metabolism</keyword>
<dbReference type="PANTHER" id="PTHR11941">
    <property type="entry name" value="ENOYL-COA HYDRATASE-RELATED"/>
    <property type="match status" value="1"/>
</dbReference>
<keyword evidence="8" id="KW-1185">Reference proteome</keyword>
<dbReference type="SUPFAM" id="SSF52096">
    <property type="entry name" value="ClpP/crotonase"/>
    <property type="match status" value="1"/>
</dbReference>
<evidence type="ECO:0000313" key="7">
    <source>
        <dbReference type="EMBL" id="GEM35739.1"/>
    </source>
</evidence>
<accession>A0A511M542</accession>
<reference evidence="7 8" key="1">
    <citation type="submission" date="2019-07" db="EMBL/GenBank/DDBJ databases">
        <title>Whole genome shotgun sequence of Nocardia ninae NBRC 108245.</title>
        <authorList>
            <person name="Hosoyama A."/>
            <person name="Uohara A."/>
            <person name="Ohji S."/>
            <person name="Ichikawa N."/>
        </authorList>
    </citation>
    <scope>NUCLEOTIDE SEQUENCE [LARGE SCALE GENOMIC DNA]</scope>
    <source>
        <strain evidence="7 8">NBRC 108245</strain>
    </source>
</reference>
<dbReference type="InterPro" id="IPR001753">
    <property type="entry name" value="Enoyl-CoA_hydra/iso"/>
</dbReference>
<dbReference type="PANTHER" id="PTHR11941:SF54">
    <property type="entry name" value="ENOYL-COA HYDRATASE, MITOCHONDRIAL"/>
    <property type="match status" value="1"/>
</dbReference>
<keyword evidence="3" id="KW-0443">Lipid metabolism</keyword>
<dbReference type="Gene3D" id="3.90.226.10">
    <property type="entry name" value="2-enoyl-CoA Hydratase, Chain A, domain 1"/>
    <property type="match status" value="1"/>
</dbReference>
<dbReference type="Proteomes" id="UP000321424">
    <property type="component" value="Unassembled WGS sequence"/>
</dbReference>
<evidence type="ECO:0000256" key="6">
    <source>
        <dbReference type="RuleBase" id="RU003707"/>
    </source>
</evidence>
<evidence type="ECO:0000313" key="8">
    <source>
        <dbReference type="Proteomes" id="UP000321424"/>
    </source>
</evidence>
<evidence type="ECO:0000256" key="4">
    <source>
        <dbReference type="ARBA" id="ARBA00023709"/>
    </source>
</evidence>
<dbReference type="CDD" id="cd06558">
    <property type="entry name" value="crotonase-like"/>
    <property type="match status" value="1"/>
</dbReference>
<evidence type="ECO:0000256" key="3">
    <source>
        <dbReference type="ARBA" id="ARBA00022832"/>
    </source>
</evidence>
<protein>
    <submittedName>
        <fullName evidence="7">Enoyl-CoA hydratase</fullName>
    </submittedName>
</protein>
<comment type="catalytic activity">
    <reaction evidence="5">
        <text>a 4-saturated-(3S)-3-hydroxyacyl-CoA = a (3E)-enoyl-CoA + H2O</text>
        <dbReference type="Rhea" id="RHEA:20724"/>
        <dbReference type="ChEBI" id="CHEBI:15377"/>
        <dbReference type="ChEBI" id="CHEBI:58521"/>
        <dbReference type="ChEBI" id="CHEBI:137480"/>
        <dbReference type="EC" id="4.2.1.17"/>
    </reaction>
</comment>
<evidence type="ECO:0000256" key="5">
    <source>
        <dbReference type="ARBA" id="ARBA00023717"/>
    </source>
</evidence>
<dbReference type="GO" id="GO:0006635">
    <property type="term" value="P:fatty acid beta-oxidation"/>
    <property type="evidence" value="ECO:0007669"/>
    <property type="project" value="TreeGrafter"/>
</dbReference>
<dbReference type="RefSeq" id="WP_186818195.1">
    <property type="nucleotide sequence ID" value="NZ_BJXA01000001.1"/>
</dbReference>
<dbReference type="PROSITE" id="PS00166">
    <property type="entry name" value="ENOYL_COA_HYDRATASE"/>
    <property type="match status" value="1"/>
</dbReference>
<dbReference type="AlphaFoldDB" id="A0A511M542"/>
<dbReference type="GO" id="GO:0004300">
    <property type="term" value="F:enoyl-CoA hydratase activity"/>
    <property type="evidence" value="ECO:0007669"/>
    <property type="project" value="UniProtKB-EC"/>
</dbReference>
<comment type="function">
    <text evidence="1">Could possibly oxidize fatty acids using specific components.</text>
</comment>
<dbReference type="InterPro" id="IPR029045">
    <property type="entry name" value="ClpP/crotonase-like_dom_sf"/>
</dbReference>
<sequence length="323" mass="34179">MSAADLQLETIELARDGRVLTARVVAPPLNFATPEFVRDLDVLTAAVDADDTVGAVVLTGGLPGRFLTHADPRALTGMIELPHPFIPARVAAPFLRFGDVAMRLPGAARLAERFGGGLGAGLVWGHRWKKTTLRMNRSGVVYLAAINGPALGGGHEIALACDLRYAADADHVELGQIETLANLIPGGGGTQRLTRLLGAAKAIEVTLEGAPLSVREGYRLGLVHRLVPEDQLLAETQATAARLATRNPVAVAEAKRAIYFGTDRSLSRGLDREQAGFISAGTTAAAGRTTSAFLEDLERLGDTPFLADLTPWLDGTRVDQVSK</sequence>
<organism evidence="7 8">
    <name type="scientific">Nocardia ninae NBRC 108245</name>
    <dbReference type="NCBI Taxonomy" id="1210091"/>
    <lineage>
        <taxon>Bacteria</taxon>
        <taxon>Bacillati</taxon>
        <taxon>Actinomycetota</taxon>
        <taxon>Actinomycetes</taxon>
        <taxon>Mycobacteriales</taxon>
        <taxon>Nocardiaceae</taxon>
        <taxon>Nocardia</taxon>
    </lineage>
</organism>
<dbReference type="InterPro" id="IPR018376">
    <property type="entry name" value="Enoyl-CoA_hyd/isom_CS"/>
</dbReference>
<gene>
    <name evidence="7" type="ORF">NN4_02580</name>
</gene>
<evidence type="ECO:0000256" key="2">
    <source>
        <dbReference type="ARBA" id="ARBA00005254"/>
    </source>
</evidence>
<dbReference type="Pfam" id="PF00378">
    <property type="entry name" value="ECH_1"/>
    <property type="match status" value="1"/>
</dbReference>
<proteinExistence type="inferred from homology"/>
<comment type="similarity">
    <text evidence="2 6">Belongs to the enoyl-CoA hydratase/isomerase family.</text>
</comment>
<comment type="caution">
    <text evidence="7">The sequence shown here is derived from an EMBL/GenBank/DDBJ whole genome shotgun (WGS) entry which is preliminary data.</text>
</comment>
<name>A0A511M542_9NOCA</name>